<feature type="transmembrane region" description="Helical" evidence="2">
    <location>
        <begin position="33"/>
        <end position="52"/>
    </location>
</feature>
<evidence type="ECO:0000256" key="1">
    <source>
        <dbReference type="SAM" id="MobiDB-lite"/>
    </source>
</evidence>
<dbReference type="STRING" id="1314771.A0A197K2U9"/>
<accession>A0A197K2U9</accession>
<evidence type="ECO:0000313" key="3">
    <source>
        <dbReference type="EMBL" id="OAQ30779.1"/>
    </source>
</evidence>
<dbReference type="AlphaFoldDB" id="A0A197K2U9"/>
<dbReference type="EMBL" id="KV442033">
    <property type="protein sequence ID" value="OAQ30779.1"/>
    <property type="molecule type" value="Genomic_DNA"/>
</dbReference>
<keyword evidence="2" id="KW-1133">Transmembrane helix</keyword>
<dbReference type="Proteomes" id="UP000078512">
    <property type="component" value="Unassembled WGS sequence"/>
</dbReference>
<evidence type="ECO:0000256" key="2">
    <source>
        <dbReference type="SAM" id="Phobius"/>
    </source>
</evidence>
<sequence>MPPLSNGSSPPLSWLRSAKYLATMTLRTLSSRVALCLVIIFIALLSFTSVIFSGSSSNDIYYPEILPASNNDQPFNPDPLALLGHRRPLRHSYQELYRLHSKFMLNEDATAPVTVIIRPEDFGDSLSKQIRSLLTQTDQPQAIWIAVAEDQDLTKAQELISSFNDEEEDLGADEEDDEGAETGEGDSEAAETEEEHEERHRIKMRIVSKNDPWWGVARQASSEFFLLLENGVIPGSSYLGTLLRLAHTPEYSRALLGSHGAVLSTIPENFLDSDLDINCLPEQDRNGQVKATETVDVLSDIWFGRTETLQLLSLEPWASTGKAPLSIYLSTMFRYYGSIPSVVVANDPRNLATWGDMRKKTVPSNFCADIKRLYRESGIWHSWIQRGRALVSQYEQLSSVVVFLANIDEAILLKDLICRWSLSPDTSIHVAVAGSSRGLGRKEFAQLLPSADCHVGIYDMRLSHLPYKPTELESIRLASEVSVNSFHILHSLRPKVIFYLQEPNSIFSDGLAIAHARASIPAIALKPEDIEHVRWIPDLPIQALQNWNTPEVKLVVITNNRPGSCIRLLRSLSHAHYLNDKVSLTLNMDAEADRVTIQMAGSFQWEFGEKFMRHRVRRGGLMLAVVEAWYPQGNNEYAVLLEDDVEVSPLFYSWIKYNILKYRYSPDSQLYQNMFGVSMYSQKFVETHLAGRTPFNPEDIFIETPEYELRTPFLLQLPCSWGAVYFPEHWREFHEYVADRLLDIEWNKTSLQSVQIPNSRTNRWSNSWKKLFIEMIYMRGYVMLYPNFFNFTSFSTNHLEWGTHTKQQRNSAGTFLVPLMTDSEKLLDDLPNRRLPDWDSLPVLDLWANLATSAELVKRGRALQEQLNPCLLRNNNKEVIWEGQEKDLKCAKTLPYYSTHTTPLPKTTAAPAIETLSISAIGADPLAAEGVTTYGAGSPSPLPTPPPSAADEDYDYVDTPPAPSYRLSPIPSPTPR</sequence>
<gene>
    <name evidence="3" type="ORF">K457DRAFT_31291</name>
</gene>
<evidence type="ECO:0008006" key="5">
    <source>
        <dbReference type="Google" id="ProtNLM"/>
    </source>
</evidence>
<dbReference type="Gene3D" id="3.90.550.10">
    <property type="entry name" value="Spore Coat Polysaccharide Biosynthesis Protein SpsA, Chain A"/>
    <property type="match status" value="1"/>
</dbReference>
<dbReference type="InterPro" id="IPR029044">
    <property type="entry name" value="Nucleotide-diphossugar_trans"/>
</dbReference>
<protein>
    <recommendedName>
        <fullName evidence="5">Glycosyltransferase family 2 protein</fullName>
    </recommendedName>
</protein>
<dbReference type="OrthoDB" id="2020070at2759"/>
<keyword evidence="2" id="KW-0472">Membrane</keyword>
<evidence type="ECO:0000313" key="4">
    <source>
        <dbReference type="Proteomes" id="UP000078512"/>
    </source>
</evidence>
<organism evidence="3 4">
    <name type="scientific">Linnemannia elongata AG-77</name>
    <dbReference type="NCBI Taxonomy" id="1314771"/>
    <lineage>
        <taxon>Eukaryota</taxon>
        <taxon>Fungi</taxon>
        <taxon>Fungi incertae sedis</taxon>
        <taxon>Mucoromycota</taxon>
        <taxon>Mortierellomycotina</taxon>
        <taxon>Mortierellomycetes</taxon>
        <taxon>Mortierellales</taxon>
        <taxon>Mortierellaceae</taxon>
        <taxon>Linnemannia</taxon>
    </lineage>
</organism>
<feature type="region of interest" description="Disordered" evidence="1">
    <location>
        <begin position="164"/>
        <end position="201"/>
    </location>
</feature>
<keyword evidence="4" id="KW-1185">Reference proteome</keyword>
<dbReference type="PANTHER" id="PTHR33604">
    <property type="entry name" value="OSJNBA0004B13.7 PROTEIN"/>
    <property type="match status" value="1"/>
</dbReference>
<reference evidence="3 4" key="1">
    <citation type="submission" date="2016-05" db="EMBL/GenBank/DDBJ databases">
        <title>Genome sequencing reveals origins of a unique bacterial endosymbiosis in the earliest lineages of terrestrial Fungi.</title>
        <authorList>
            <consortium name="DOE Joint Genome Institute"/>
            <person name="Uehling J."/>
            <person name="Gryganskyi A."/>
            <person name="Hameed K."/>
            <person name="Tschaplinski T."/>
            <person name="Misztal P."/>
            <person name="Wu S."/>
            <person name="Desiro A."/>
            <person name="Vande Pol N."/>
            <person name="Du Z.-Y."/>
            <person name="Zienkiewicz A."/>
            <person name="Zienkiewicz K."/>
            <person name="Morin E."/>
            <person name="Tisserant E."/>
            <person name="Splivallo R."/>
            <person name="Hainaut M."/>
            <person name="Henrissat B."/>
            <person name="Ohm R."/>
            <person name="Kuo A."/>
            <person name="Yan J."/>
            <person name="Lipzen A."/>
            <person name="Nolan M."/>
            <person name="Labutti K."/>
            <person name="Barry K."/>
            <person name="Goldstein A."/>
            <person name="Labbe J."/>
            <person name="Schadt C."/>
            <person name="Tuskan G."/>
            <person name="Grigoriev I."/>
            <person name="Martin F."/>
            <person name="Vilgalys R."/>
            <person name="Bonito G."/>
        </authorList>
    </citation>
    <scope>NUCLEOTIDE SEQUENCE [LARGE SCALE GENOMIC DNA]</scope>
    <source>
        <strain evidence="3 4">AG-77</strain>
    </source>
</reference>
<dbReference type="SUPFAM" id="SSF53448">
    <property type="entry name" value="Nucleotide-diphospho-sugar transferases"/>
    <property type="match status" value="1"/>
</dbReference>
<proteinExistence type="predicted"/>
<dbReference type="PANTHER" id="PTHR33604:SF3">
    <property type="entry name" value="OSJNBA0004B13.7 PROTEIN"/>
    <property type="match status" value="1"/>
</dbReference>
<keyword evidence="2" id="KW-0812">Transmembrane</keyword>
<name>A0A197K2U9_9FUNG</name>
<feature type="compositionally biased region" description="Acidic residues" evidence="1">
    <location>
        <begin position="164"/>
        <end position="196"/>
    </location>
</feature>
<feature type="region of interest" description="Disordered" evidence="1">
    <location>
        <begin position="931"/>
        <end position="976"/>
    </location>
</feature>